<dbReference type="GO" id="GO:0005576">
    <property type="term" value="C:extracellular region"/>
    <property type="evidence" value="ECO:0007669"/>
    <property type="project" value="UniProtKB-SubCell"/>
</dbReference>
<keyword evidence="3" id="KW-0964">Secreted</keyword>
<reference evidence="4 5" key="1">
    <citation type="submission" date="2019-12" db="EMBL/GenBank/DDBJ databases">
        <authorList>
            <person name="Alioto T."/>
            <person name="Alioto T."/>
            <person name="Gomez Garrido J."/>
        </authorList>
    </citation>
    <scope>NUCLEOTIDE SEQUENCE [LARGE SCALE GENOMIC DNA]</scope>
</reference>
<sequence length="197" mass="22075">MGRQKLKASKIGPNFEIGLMGEESRDFVTNHFWSSHEGTNEEIFLAVQLEEYYQVFEALAVSLLELSNAWPEGLFVNGLIPGESYAGDYVSQLSQIILERNKVIQHPISSFKESMVWNAVINDYHDYIGTFQYWWTPGLISNSTYKVLRVTGNFGSATHPTSECVKAFALAGKKQGNIDHIACTPSLSMIHLHLSAD</sequence>
<dbReference type="InterPro" id="IPR001563">
    <property type="entry name" value="Peptidase_S10"/>
</dbReference>
<dbReference type="AlphaFoldDB" id="A0A8S0S0N6"/>
<organism evidence="4 5">
    <name type="scientific">Olea europaea subsp. europaea</name>
    <dbReference type="NCBI Taxonomy" id="158383"/>
    <lineage>
        <taxon>Eukaryota</taxon>
        <taxon>Viridiplantae</taxon>
        <taxon>Streptophyta</taxon>
        <taxon>Embryophyta</taxon>
        <taxon>Tracheophyta</taxon>
        <taxon>Spermatophyta</taxon>
        <taxon>Magnoliopsida</taxon>
        <taxon>eudicotyledons</taxon>
        <taxon>Gunneridae</taxon>
        <taxon>Pentapetalae</taxon>
        <taxon>asterids</taxon>
        <taxon>lamiids</taxon>
        <taxon>Lamiales</taxon>
        <taxon>Oleaceae</taxon>
        <taxon>Oleeae</taxon>
        <taxon>Olea</taxon>
    </lineage>
</organism>
<protein>
    <submittedName>
        <fullName evidence="4">Serine carboxypeptidase-like 27</fullName>
    </submittedName>
</protein>
<dbReference type="PROSITE" id="PS00131">
    <property type="entry name" value="CARBOXYPEPT_SER_SER"/>
    <property type="match status" value="1"/>
</dbReference>
<dbReference type="Gramene" id="OE9A055451T1">
    <property type="protein sequence ID" value="OE9A055451C1"/>
    <property type="gene ID" value="OE9A055451"/>
</dbReference>
<dbReference type="Proteomes" id="UP000594638">
    <property type="component" value="Unassembled WGS sequence"/>
</dbReference>
<evidence type="ECO:0000313" key="4">
    <source>
        <dbReference type="EMBL" id="CAA2986132.1"/>
    </source>
</evidence>
<comment type="caution">
    <text evidence="4">The sequence shown here is derived from an EMBL/GenBank/DDBJ whole genome shotgun (WGS) entry which is preliminary data.</text>
</comment>
<dbReference type="InterPro" id="IPR029058">
    <property type="entry name" value="AB_hydrolase_fold"/>
</dbReference>
<dbReference type="SUPFAM" id="SSF53474">
    <property type="entry name" value="alpha/beta-Hydrolases"/>
    <property type="match status" value="1"/>
</dbReference>
<evidence type="ECO:0000256" key="2">
    <source>
        <dbReference type="ARBA" id="ARBA00009431"/>
    </source>
</evidence>
<dbReference type="Pfam" id="PF00450">
    <property type="entry name" value="Peptidase_S10"/>
    <property type="match status" value="1"/>
</dbReference>
<keyword evidence="4" id="KW-0121">Carboxypeptidase</keyword>
<keyword evidence="5" id="KW-1185">Reference proteome</keyword>
<proteinExistence type="inferred from homology"/>
<dbReference type="InterPro" id="IPR018202">
    <property type="entry name" value="Ser_caboxypep_ser_AS"/>
</dbReference>
<name>A0A8S0S0N6_OLEEU</name>
<dbReference type="EMBL" id="CACTIH010003842">
    <property type="protein sequence ID" value="CAA2986132.1"/>
    <property type="molecule type" value="Genomic_DNA"/>
</dbReference>
<dbReference type="GO" id="GO:0006508">
    <property type="term" value="P:proteolysis"/>
    <property type="evidence" value="ECO:0007669"/>
    <property type="project" value="InterPro"/>
</dbReference>
<evidence type="ECO:0000256" key="1">
    <source>
        <dbReference type="ARBA" id="ARBA00004613"/>
    </source>
</evidence>
<dbReference type="OrthoDB" id="443318at2759"/>
<keyword evidence="4" id="KW-0378">Hydrolase</keyword>
<comment type="similarity">
    <text evidence="2">Belongs to the peptidase S10 family.</text>
</comment>
<dbReference type="GO" id="GO:0004185">
    <property type="term" value="F:serine-type carboxypeptidase activity"/>
    <property type="evidence" value="ECO:0007669"/>
    <property type="project" value="InterPro"/>
</dbReference>
<evidence type="ECO:0000313" key="5">
    <source>
        <dbReference type="Proteomes" id="UP000594638"/>
    </source>
</evidence>
<comment type="subcellular location">
    <subcellularLocation>
        <location evidence="1">Secreted</location>
    </subcellularLocation>
</comment>
<gene>
    <name evidence="4" type="ORF">OLEA9_A055451</name>
</gene>
<keyword evidence="4" id="KW-0645">Protease</keyword>
<dbReference type="Gene3D" id="3.40.50.1820">
    <property type="entry name" value="alpha/beta hydrolase"/>
    <property type="match status" value="1"/>
</dbReference>
<accession>A0A8S0S0N6</accession>
<evidence type="ECO:0000256" key="3">
    <source>
        <dbReference type="ARBA" id="ARBA00022525"/>
    </source>
</evidence>